<organism evidence="1 2">
    <name type="scientific">Ancylostoma ceylanicum</name>
    <dbReference type="NCBI Taxonomy" id="53326"/>
    <lineage>
        <taxon>Eukaryota</taxon>
        <taxon>Metazoa</taxon>
        <taxon>Ecdysozoa</taxon>
        <taxon>Nematoda</taxon>
        <taxon>Chromadorea</taxon>
        <taxon>Rhabditida</taxon>
        <taxon>Rhabditina</taxon>
        <taxon>Rhabditomorpha</taxon>
        <taxon>Strongyloidea</taxon>
        <taxon>Ancylostomatidae</taxon>
        <taxon>Ancylostomatinae</taxon>
        <taxon>Ancylostoma</taxon>
    </lineage>
</organism>
<evidence type="ECO:0000313" key="1">
    <source>
        <dbReference type="EMBL" id="EYB98820.1"/>
    </source>
</evidence>
<keyword evidence="2" id="KW-1185">Reference proteome</keyword>
<gene>
    <name evidence="1" type="primary">Acey_s0128.g1461</name>
    <name evidence="1" type="ORF">Y032_0128g1461</name>
</gene>
<name>A0A016T7X6_9BILA</name>
<proteinExistence type="predicted"/>
<dbReference type="EMBL" id="JARK01001464">
    <property type="protein sequence ID" value="EYB98820.1"/>
    <property type="molecule type" value="Genomic_DNA"/>
</dbReference>
<sequence length="135" mass="15396">MACERNIENCWEIYWRTVCRKGAMRSSAEVTANELWRAGEASGGQQAIRGKVDEFFERKWAGRVRVTRLKSLVFETGDGEGTKICISFLRKKPHPLRVNGKSRTSVVGIRDVIREISNLVNPSIRYVRPKTAVTR</sequence>
<reference evidence="2" key="1">
    <citation type="journal article" date="2015" name="Nat. Genet.">
        <title>The genome and transcriptome of the zoonotic hookworm Ancylostoma ceylanicum identify infection-specific gene families.</title>
        <authorList>
            <person name="Schwarz E.M."/>
            <person name="Hu Y."/>
            <person name="Antoshechkin I."/>
            <person name="Miller M.M."/>
            <person name="Sternberg P.W."/>
            <person name="Aroian R.V."/>
        </authorList>
    </citation>
    <scope>NUCLEOTIDE SEQUENCE</scope>
    <source>
        <strain evidence="2">HY135</strain>
    </source>
</reference>
<accession>A0A016T7X6</accession>
<comment type="caution">
    <text evidence="1">The sequence shown here is derived from an EMBL/GenBank/DDBJ whole genome shotgun (WGS) entry which is preliminary data.</text>
</comment>
<dbReference type="AlphaFoldDB" id="A0A016T7X6"/>
<dbReference type="Proteomes" id="UP000024635">
    <property type="component" value="Unassembled WGS sequence"/>
</dbReference>
<protein>
    <submittedName>
        <fullName evidence="1">Uncharacterized protein</fullName>
    </submittedName>
</protein>
<evidence type="ECO:0000313" key="2">
    <source>
        <dbReference type="Proteomes" id="UP000024635"/>
    </source>
</evidence>